<dbReference type="EMBL" id="GIKN01004308">
    <property type="protein sequence ID" value="NIE46581.1"/>
    <property type="molecule type" value="Transcribed_RNA"/>
</dbReference>
<sequence length="260" mass="27774">MSSLFSLCFSCAFATSLDFSFKISSSFSLSLVPNISTVSKLFSFTLDDLTIVSNIASLALWPFVFGKVTVSSFTKITDSTDFVSLSFVSASDKSSRRSAASVLSFCSSCLWLLCPALSLSSTQSLESSLWHSRDCPSTGAFRPAVKRAVASTMFPLNRKPFPFSSALLESLISDFEDSDSWGRHSLAEDSTLLLSVFEASCVMVENEFRTSEILEVSSSSSSGSSAIKPNSSGDGAPITAFPSSKPFSSSTSESTLSTFT</sequence>
<feature type="region of interest" description="Disordered" evidence="1">
    <location>
        <begin position="219"/>
        <end position="260"/>
    </location>
</feature>
<organism evidence="2">
    <name type="scientific">Rhipicephalus microplus</name>
    <name type="common">Cattle tick</name>
    <name type="synonym">Boophilus microplus</name>
    <dbReference type="NCBI Taxonomy" id="6941"/>
    <lineage>
        <taxon>Eukaryota</taxon>
        <taxon>Metazoa</taxon>
        <taxon>Ecdysozoa</taxon>
        <taxon>Arthropoda</taxon>
        <taxon>Chelicerata</taxon>
        <taxon>Arachnida</taxon>
        <taxon>Acari</taxon>
        <taxon>Parasitiformes</taxon>
        <taxon>Ixodida</taxon>
        <taxon>Ixodoidea</taxon>
        <taxon>Ixodidae</taxon>
        <taxon>Rhipicephalinae</taxon>
        <taxon>Rhipicephalus</taxon>
        <taxon>Boophilus</taxon>
    </lineage>
</organism>
<evidence type="ECO:0000313" key="2">
    <source>
        <dbReference type="EMBL" id="NIE46581.1"/>
    </source>
</evidence>
<reference evidence="2" key="1">
    <citation type="submission" date="2020-03" db="EMBL/GenBank/DDBJ databases">
        <title>A transcriptome and proteome of the tick Rhipicephalus microplus shaped by the genetic composition of its hosts and developmental stage.</title>
        <authorList>
            <person name="Garcia G.R."/>
            <person name="Ribeiro J.M.C."/>
            <person name="Maruyama S.R."/>
            <person name="Gardinasse L.G."/>
            <person name="Nelson K."/>
            <person name="Ferreira B.R."/>
            <person name="Andrade T.G."/>
            <person name="Santos I.K.F.M."/>
        </authorList>
    </citation>
    <scope>NUCLEOTIDE SEQUENCE</scope>
    <source>
        <strain evidence="2">NSGR</strain>
        <tissue evidence="2">Salivary glands</tissue>
    </source>
</reference>
<proteinExistence type="predicted"/>
<dbReference type="AlphaFoldDB" id="A0A6G5A6F7"/>
<feature type="compositionally biased region" description="Low complexity" evidence="1">
    <location>
        <begin position="239"/>
        <end position="260"/>
    </location>
</feature>
<protein>
    <submittedName>
        <fullName evidence="2">Putative secreted protein</fullName>
    </submittedName>
</protein>
<feature type="compositionally biased region" description="Low complexity" evidence="1">
    <location>
        <begin position="219"/>
        <end position="232"/>
    </location>
</feature>
<name>A0A6G5A6F7_RHIMP</name>
<accession>A0A6G5A6F7</accession>
<evidence type="ECO:0000256" key="1">
    <source>
        <dbReference type="SAM" id="MobiDB-lite"/>
    </source>
</evidence>